<keyword evidence="1" id="KW-0812">Transmembrane</keyword>
<dbReference type="AlphaFoldDB" id="A0A060ZGL7"/>
<dbReference type="InterPro" id="IPR036719">
    <property type="entry name" value="Neuro-gated_channel_TM_sf"/>
</dbReference>
<sequence length="151" mass="17257">KPNKNIKCNMTSLPPYNTHTSLSLFSIGKHFCFCLVILVLSTLQSMVLTRLAKCGTLWPCSLSKSKDSLLKDTDNEEASEEEKNTALQKVVKFLNKMAAQDHKNALHHRFANKVDLICFCIYLTVLIVYAVVILYFSFGSRCEINHLEFWH</sequence>
<accession>A0A060ZGL7</accession>
<feature type="transmembrane region" description="Helical" evidence="1">
    <location>
        <begin position="22"/>
        <end position="43"/>
    </location>
</feature>
<dbReference type="PaxDb" id="8022-A0A060ZGL7"/>
<dbReference type="SUPFAM" id="SSF90112">
    <property type="entry name" value="Neurotransmitter-gated ion-channel transmembrane pore"/>
    <property type="match status" value="1"/>
</dbReference>
<reference evidence="2" key="1">
    <citation type="journal article" date="2014" name="Nat. Commun.">
        <title>The rainbow trout genome provides novel insights into evolution after whole-genome duplication in vertebrates.</title>
        <authorList>
            <person name="Berthelot C."/>
            <person name="Brunet F."/>
            <person name="Chalopin D."/>
            <person name="Juanchich A."/>
            <person name="Bernard M."/>
            <person name="Noel B."/>
            <person name="Bento P."/>
            <person name="Da Silva C."/>
            <person name="Labadie K."/>
            <person name="Alberti A."/>
            <person name="Aury J.M."/>
            <person name="Louis A."/>
            <person name="Dehais P."/>
            <person name="Bardou P."/>
            <person name="Montfort J."/>
            <person name="Klopp C."/>
            <person name="Cabau C."/>
            <person name="Gaspin C."/>
            <person name="Thorgaard G.H."/>
            <person name="Boussaha M."/>
            <person name="Quillet E."/>
            <person name="Guyomard R."/>
            <person name="Galiana D."/>
            <person name="Bobe J."/>
            <person name="Volff J.N."/>
            <person name="Genet C."/>
            <person name="Wincker P."/>
            <person name="Jaillon O."/>
            <person name="Roest Crollius H."/>
            <person name="Guiguen Y."/>
        </authorList>
    </citation>
    <scope>NUCLEOTIDE SEQUENCE [LARGE SCALE GENOMIC DNA]</scope>
</reference>
<evidence type="ECO:0000313" key="3">
    <source>
        <dbReference type="Proteomes" id="UP000193380"/>
    </source>
</evidence>
<dbReference type="EMBL" id="FR960016">
    <property type="protein sequence ID" value="CDR00714.1"/>
    <property type="molecule type" value="Genomic_DNA"/>
</dbReference>
<reference evidence="2" key="2">
    <citation type="submission" date="2014-03" db="EMBL/GenBank/DDBJ databases">
        <authorList>
            <person name="Genoscope - CEA"/>
        </authorList>
    </citation>
    <scope>NUCLEOTIDE SEQUENCE</scope>
</reference>
<evidence type="ECO:0000256" key="1">
    <source>
        <dbReference type="SAM" id="Phobius"/>
    </source>
</evidence>
<proteinExistence type="predicted"/>
<evidence type="ECO:0000313" key="2">
    <source>
        <dbReference type="EMBL" id="CDR00714.1"/>
    </source>
</evidence>
<name>A0A060ZGL7_ONCMY</name>
<feature type="non-terminal residue" evidence="2">
    <location>
        <position position="1"/>
    </location>
</feature>
<organism evidence="2 3">
    <name type="scientific">Oncorhynchus mykiss</name>
    <name type="common">Rainbow trout</name>
    <name type="synonym">Salmo gairdneri</name>
    <dbReference type="NCBI Taxonomy" id="8022"/>
    <lineage>
        <taxon>Eukaryota</taxon>
        <taxon>Metazoa</taxon>
        <taxon>Chordata</taxon>
        <taxon>Craniata</taxon>
        <taxon>Vertebrata</taxon>
        <taxon>Euteleostomi</taxon>
        <taxon>Actinopterygii</taxon>
        <taxon>Neopterygii</taxon>
        <taxon>Teleostei</taxon>
        <taxon>Protacanthopterygii</taxon>
        <taxon>Salmoniformes</taxon>
        <taxon>Salmonidae</taxon>
        <taxon>Salmoninae</taxon>
        <taxon>Oncorhynchus</taxon>
    </lineage>
</organism>
<gene>
    <name evidence="2" type="ORF">GSONMT00025453001</name>
</gene>
<feature type="transmembrane region" description="Helical" evidence="1">
    <location>
        <begin position="116"/>
        <end position="138"/>
    </location>
</feature>
<dbReference type="Proteomes" id="UP000193380">
    <property type="component" value="Unassembled WGS sequence"/>
</dbReference>
<protein>
    <submittedName>
        <fullName evidence="2">Uncharacterized protein</fullName>
    </submittedName>
</protein>
<dbReference type="GO" id="GO:0016020">
    <property type="term" value="C:membrane"/>
    <property type="evidence" value="ECO:0007669"/>
    <property type="project" value="InterPro"/>
</dbReference>
<keyword evidence="1" id="KW-1133">Transmembrane helix</keyword>
<keyword evidence="1" id="KW-0472">Membrane</keyword>
<dbReference type="GO" id="GO:0006811">
    <property type="term" value="P:monoatomic ion transport"/>
    <property type="evidence" value="ECO:0007669"/>
    <property type="project" value="InterPro"/>
</dbReference>
<dbReference type="STRING" id="8022.A0A060ZGL7"/>